<dbReference type="Proteomes" id="UP000601223">
    <property type="component" value="Unassembled WGS sequence"/>
</dbReference>
<evidence type="ECO:0000313" key="2">
    <source>
        <dbReference type="Proteomes" id="UP000601223"/>
    </source>
</evidence>
<comment type="caution">
    <text evidence="1">The sequence shown here is derived from an EMBL/GenBank/DDBJ whole genome shotgun (WGS) entry which is preliminary data.</text>
</comment>
<accession>A0A8J3JS58</accession>
<name>A0A8J3JS58_9ACTN</name>
<reference evidence="1 2" key="1">
    <citation type="submission" date="2021-01" db="EMBL/GenBank/DDBJ databases">
        <title>Whole genome shotgun sequence of Catellatospora bangladeshensis NBRC 107357.</title>
        <authorList>
            <person name="Komaki H."/>
            <person name="Tamura T."/>
        </authorList>
    </citation>
    <scope>NUCLEOTIDE SEQUENCE [LARGE SCALE GENOMIC DNA]</scope>
    <source>
        <strain evidence="1 2">NBRC 107357</strain>
    </source>
</reference>
<dbReference type="EMBL" id="BONF01000032">
    <property type="protein sequence ID" value="GIF83943.1"/>
    <property type="molecule type" value="Genomic_DNA"/>
</dbReference>
<dbReference type="AlphaFoldDB" id="A0A8J3JS58"/>
<sequence length="437" mass="46321">MIAYQRKSPAAGGRIALAVLLGLLLGLTPAPDRLTPAASAAAGDVGYAGPSTSGDGSAATGEKPESKLWWHDGRWWAVLFHSASQTHRIFWLDRPAQTWADTGTVVDNRAKTRADVLWDGAHLYVASHVRASSSTAAASGNPARLYRYSYEPATQAYTRDAGFPVQINNYSTETLTIDKDSTGVLWATWTQGAKVYVNSTLGADTTWGTPFVLPVTGATGLDADDISVVVSFGGGRTGVMWSNQPTSAVFFAVHADGAAPSSWDVGRRAIQGPKSADDHINIKTLLADPSGQVIAVVKTSHDEGGSQSAPQIMLLSRDPATGDWSAHPVGRVKDCHTRPIVMIDSENRMVYVFATAPDSGCPFSGADGTIFMKSSPLDDISFPAGRGTPVMRDALSPHLNNVTSTKQTVDSTTGLVVLASNDSTQRYWHADIPLVAP</sequence>
<organism evidence="1 2">
    <name type="scientific">Catellatospora bangladeshensis</name>
    <dbReference type="NCBI Taxonomy" id="310355"/>
    <lineage>
        <taxon>Bacteria</taxon>
        <taxon>Bacillati</taxon>
        <taxon>Actinomycetota</taxon>
        <taxon>Actinomycetes</taxon>
        <taxon>Micromonosporales</taxon>
        <taxon>Micromonosporaceae</taxon>
        <taxon>Catellatospora</taxon>
    </lineage>
</organism>
<evidence type="ECO:0000313" key="1">
    <source>
        <dbReference type="EMBL" id="GIF83943.1"/>
    </source>
</evidence>
<proteinExistence type="predicted"/>
<protein>
    <submittedName>
        <fullName evidence="1">Uncharacterized protein</fullName>
    </submittedName>
</protein>
<dbReference type="RefSeq" id="WP_203751441.1">
    <property type="nucleotide sequence ID" value="NZ_BONF01000032.1"/>
</dbReference>
<keyword evidence="2" id="KW-1185">Reference proteome</keyword>
<gene>
    <name evidence="1" type="ORF">Cba03nite_52920</name>
</gene>